<evidence type="ECO:0000256" key="3">
    <source>
        <dbReference type="ARBA" id="ARBA00022452"/>
    </source>
</evidence>
<evidence type="ECO:0000256" key="2">
    <source>
        <dbReference type="ARBA" id="ARBA00022448"/>
    </source>
</evidence>
<evidence type="ECO:0000256" key="7">
    <source>
        <dbReference type="ARBA" id="ARBA00023065"/>
    </source>
</evidence>
<organism evidence="16 17">
    <name type="scientific">Thalassolituus marinus</name>
    <dbReference type="NCBI Taxonomy" id="671053"/>
    <lineage>
        <taxon>Bacteria</taxon>
        <taxon>Pseudomonadati</taxon>
        <taxon>Pseudomonadota</taxon>
        <taxon>Gammaproteobacteria</taxon>
        <taxon>Oceanospirillales</taxon>
        <taxon>Oceanospirillaceae</taxon>
        <taxon>Thalassolituus</taxon>
    </lineage>
</organism>
<keyword evidence="3 11" id="KW-1134">Transmembrane beta strand</keyword>
<keyword evidence="6" id="KW-0408">Iron</keyword>
<evidence type="ECO:0000259" key="15">
    <source>
        <dbReference type="Pfam" id="PF07715"/>
    </source>
</evidence>
<evidence type="ECO:0000256" key="12">
    <source>
        <dbReference type="RuleBase" id="RU003357"/>
    </source>
</evidence>
<dbReference type="Pfam" id="PF00593">
    <property type="entry name" value="TonB_dep_Rec_b-barrel"/>
    <property type="match status" value="1"/>
</dbReference>
<keyword evidence="10 11" id="KW-0998">Cell outer membrane</keyword>
<reference evidence="16 17" key="1">
    <citation type="submission" date="2020-12" db="EMBL/GenBank/DDBJ databases">
        <title>Novel Thalassolituus-related marine hydrocarbonoclastic bacteria mediated algae-derived hydrocarbons mineralization in twilight zone of the northern South China Sea.</title>
        <authorList>
            <person name="Dong C."/>
        </authorList>
    </citation>
    <scope>NUCLEOTIDE SEQUENCE [LARGE SCALE GENOMIC DNA]</scope>
    <source>
        <strain evidence="16 17">IMCC1826</strain>
    </source>
</reference>
<protein>
    <submittedName>
        <fullName evidence="16">TonB-dependent receptor</fullName>
    </submittedName>
</protein>
<dbReference type="Gene3D" id="2.40.170.20">
    <property type="entry name" value="TonB-dependent receptor, beta-barrel domain"/>
    <property type="match status" value="1"/>
</dbReference>
<gene>
    <name evidence="16" type="ORF">I9W95_11960</name>
</gene>
<comment type="caution">
    <text evidence="16">The sequence shown here is derived from an EMBL/GenBank/DDBJ whole genome shotgun (WGS) entry which is preliminary data.</text>
</comment>
<dbReference type="InterPro" id="IPR000531">
    <property type="entry name" value="Beta-barrel_TonB"/>
</dbReference>
<evidence type="ECO:0000259" key="14">
    <source>
        <dbReference type="Pfam" id="PF00593"/>
    </source>
</evidence>
<keyword evidence="16" id="KW-0675">Receptor</keyword>
<feature type="chain" id="PRO_5046623042" evidence="13">
    <location>
        <begin position="20"/>
        <end position="697"/>
    </location>
</feature>
<dbReference type="Proteomes" id="UP000714380">
    <property type="component" value="Unassembled WGS sequence"/>
</dbReference>
<dbReference type="PANTHER" id="PTHR32552">
    <property type="entry name" value="FERRICHROME IRON RECEPTOR-RELATED"/>
    <property type="match status" value="1"/>
</dbReference>
<comment type="similarity">
    <text evidence="11 12">Belongs to the TonB-dependent receptor family.</text>
</comment>
<evidence type="ECO:0000256" key="10">
    <source>
        <dbReference type="ARBA" id="ARBA00023237"/>
    </source>
</evidence>
<dbReference type="PROSITE" id="PS52016">
    <property type="entry name" value="TONB_DEPENDENT_REC_3"/>
    <property type="match status" value="1"/>
</dbReference>
<keyword evidence="13" id="KW-0732">Signal</keyword>
<evidence type="ECO:0000313" key="17">
    <source>
        <dbReference type="Proteomes" id="UP000714380"/>
    </source>
</evidence>
<dbReference type="InterPro" id="IPR039426">
    <property type="entry name" value="TonB-dep_rcpt-like"/>
</dbReference>
<evidence type="ECO:0000256" key="9">
    <source>
        <dbReference type="ARBA" id="ARBA00023136"/>
    </source>
</evidence>
<proteinExistence type="inferred from homology"/>
<keyword evidence="8 12" id="KW-0798">TonB box</keyword>
<keyword evidence="2 11" id="KW-0813">Transport</keyword>
<evidence type="ECO:0000256" key="4">
    <source>
        <dbReference type="ARBA" id="ARBA00022496"/>
    </source>
</evidence>
<feature type="domain" description="TonB-dependent receptor-like beta-barrel" evidence="14">
    <location>
        <begin position="224"/>
        <end position="652"/>
    </location>
</feature>
<evidence type="ECO:0000256" key="8">
    <source>
        <dbReference type="ARBA" id="ARBA00023077"/>
    </source>
</evidence>
<keyword evidence="5 11" id="KW-0812">Transmembrane</keyword>
<comment type="subcellular location">
    <subcellularLocation>
        <location evidence="1 11">Cell outer membrane</location>
        <topology evidence="1 11">Multi-pass membrane protein</topology>
    </subcellularLocation>
</comment>
<dbReference type="EMBL" id="JAEDAH010000061">
    <property type="protein sequence ID" value="MCA6064323.1"/>
    <property type="molecule type" value="Genomic_DNA"/>
</dbReference>
<keyword evidence="17" id="KW-1185">Reference proteome</keyword>
<feature type="signal peptide" evidence="13">
    <location>
        <begin position="1"/>
        <end position="19"/>
    </location>
</feature>
<keyword evidence="4" id="KW-0410">Iron transport</keyword>
<evidence type="ECO:0000256" key="1">
    <source>
        <dbReference type="ARBA" id="ARBA00004571"/>
    </source>
</evidence>
<evidence type="ECO:0000313" key="16">
    <source>
        <dbReference type="EMBL" id="MCA6064323.1"/>
    </source>
</evidence>
<evidence type="ECO:0000256" key="6">
    <source>
        <dbReference type="ARBA" id="ARBA00023004"/>
    </source>
</evidence>
<name>A0ABS7ZSV6_9GAMM</name>
<keyword evidence="7" id="KW-0406">Ion transport</keyword>
<feature type="domain" description="TonB-dependent receptor plug" evidence="15">
    <location>
        <begin position="38"/>
        <end position="144"/>
    </location>
</feature>
<dbReference type="RefSeq" id="WP_225675188.1">
    <property type="nucleotide sequence ID" value="NZ_JAEDAH010000061.1"/>
</dbReference>
<dbReference type="PANTHER" id="PTHR32552:SF81">
    <property type="entry name" value="TONB-DEPENDENT OUTER MEMBRANE RECEPTOR"/>
    <property type="match status" value="1"/>
</dbReference>
<evidence type="ECO:0000256" key="13">
    <source>
        <dbReference type="SAM" id="SignalP"/>
    </source>
</evidence>
<dbReference type="SUPFAM" id="SSF56935">
    <property type="entry name" value="Porins"/>
    <property type="match status" value="1"/>
</dbReference>
<evidence type="ECO:0000256" key="11">
    <source>
        <dbReference type="PROSITE-ProRule" id="PRU01360"/>
    </source>
</evidence>
<dbReference type="InterPro" id="IPR036942">
    <property type="entry name" value="Beta-barrel_TonB_sf"/>
</dbReference>
<keyword evidence="9 11" id="KW-0472">Membrane</keyword>
<sequence>MKKTPLSLLIAMAPLPVLAADVVLDTQTVQADFRKTDVQQIPEAVTVVDAAQIEARSAEHLDQVLSFAPNVNYASGASRGRYFQIRGIGERSQFVDPVNPSVGLVIDGIDMTGLGAAATLFDVQQVEVLRGPQGTRFGANALAGMINVSSNAPTKNREGYISAKAGNYSSYGLGAALSGSLSDNLQGRIAVHGFESDGYIDNEFLNRDDTNNQDEKIARGKLHWQLSERSELNLTYLYADIDNGYDAFTLDNSRTTLSDEPGRDSQDTSALALAYNRDLNSAVRFESEITGSWNKAEYSYDEDWVSDAYPPKWGTAFDQYLRTFDRSSADFRFLSAPQGRLFSDTTDWVAGIYYMSRDEELVRNRTGDAQYRSDLSVNSVSVYSELSTAFNSDWTLTYGVRAEQWKNDFSANDAVQDTTDETLFGGKVTLETLLAQNHLGYVSLARGYKPGGINTDPDVSPENRTFDTEFNNTAELGLKSSLDNDALKTRLAVFYIQRKDQQVKSSYFDQPSVSFMDYLANAAEGKNYGLELESQWQLSDALLWDLSLGYLHAEFSDYSYEQNVYDASWNIVGSARVDKSGRAQAHAPEYSLATALTYAFSQQFSVRVESEAKDEFYFSDSHDEKARSAVLWHARLSYQQGPLDLALAGRNLTNRETDIRGFGGFNNDANDPSPDNVGRYAQLGEPRLVMLEAKYSF</sequence>
<dbReference type="Pfam" id="PF07715">
    <property type="entry name" value="Plug"/>
    <property type="match status" value="1"/>
</dbReference>
<dbReference type="InterPro" id="IPR012910">
    <property type="entry name" value="Plug_dom"/>
</dbReference>
<evidence type="ECO:0000256" key="5">
    <source>
        <dbReference type="ARBA" id="ARBA00022692"/>
    </source>
</evidence>
<accession>A0ABS7ZSV6</accession>